<dbReference type="PROSITE" id="PS50253">
    <property type="entry name" value="COX3"/>
    <property type="match status" value="1"/>
</dbReference>
<comment type="similarity">
    <text evidence="2 7">Belongs to the cytochrome c oxidase subunit 3 family.</text>
</comment>
<organism evidence="11 12">
    <name type="scientific">Candidatus Thermofonsia Clade 1 bacterium</name>
    <dbReference type="NCBI Taxonomy" id="2364210"/>
    <lineage>
        <taxon>Bacteria</taxon>
        <taxon>Bacillati</taxon>
        <taxon>Chloroflexota</taxon>
        <taxon>Candidatus Thermofontia</taxon>
        <taxon>Candidatus Thermofonsia Clade 1</taxon>
    </lineage>
</organism>
<proteinExistence type="inferred from homology"/>
<evidence type="ECO:0000256" key="4">
    <source>
        <dbReference type="ARBA" id="ARBA00022692"/>
    </source>
</evidence>
<dbReference type="Pfam" id="PF00510">
    <property type="entry name" value="COX3"/>
    <property type="match status" value="1"/>
</dbReference>
<dbReference type="InterPro" id="IPR024791">
    <property type="entry name" value="Cyt_c/ubiquinol_Oxase_su3"/>
</dbReference>
<evidence type="ECO:0000256" key="3">
    <source>
        <dbReference type="ARBA" id="ARBA00022475"/>
    </source>
</evidence>
<evidence type="ECO:0000256" key="6">
    <source>
        <dbReference type="ARBA" id="ARBA00023136"/>
    </source>
</evidence>
<feature type="transmembrane region" description="Helical" evidence="8">
    <location>
        <begin position="196"/>
        <end position="215"/>
    </location>
</feature>
<protein>
    <submittedName>
        <fullName evidence="11">Cytochrome oxidase subunit III</fullName>
    </submittedName>
</protein>
<reference evidence="12 13" key="1">
    <citation type="submission" date="2017-11" db="EMBL/GenBank/DDBJ databases">
        <title>Evolution of Phototrophy in the Chloroflexi Phylum Driven by Horizontal Gene Transfer.</title>
        <authorList>
            <person name="Ward L.M."/>
            <person name="Hemp J."/>
            <person name="Shih P.M."/>
            <person name="Mcglynn S.E."/>
            <person name="Fischer W."/>
        </authorList>
    </citation>
    <scope>NUCLEOTIDE SEQUENCE [LARGE SCALE GENOMIC DNA]</scope>
    <source>
        <strain evidence="11">CP1_1M</strain>
        <strain evidence="10">JP3_13</strain>
    </source>
</reference>
<evidence type="ECO:0000313" key="11">
    <source>
        <dbReference type="EMBL" id="PJF43171.1"/>
    </source>
</evidence>
<gene>
    <name evidence="10" type="ORF">CUN49_00420</name>
    <name evidence="11" type="ORF">CUN50_01125</name>
</gene>
<keyword evidence="6 8" id="KW-0472">Membrane</keyword>
<feature type="transmembrane region" description="Helical" evidence="8">
    <location>
        <begin position="80"/>
        <end position="102"/>
    </location>
</feature>
<dbReference type="AlphaFoldDB" id="A0A2M8Q040"/>
<accession>A0A2M8Q040</accession>
<keyword evidence="4 7" id="KW-0812">Transmembrane</keyword>
<evidence type="ECO:0000256" key="1">
    <source>
        <dbReference type="ARBA" id="ARBA00004651"/>
    </source>
</evidence>
<dbReference type="SUPFAM" id="SSF81452">
    <property type="entry name" value="Cytochrome c oxidase subunit III-like"/>
    <property type="match status" value="1"/>
</dbReference>
<dbReference type="CDD" id="cd00386">
    <property type="entry name" value="Heme_Cu_Oxidase_III_like"/>
    <property type="match status" value="1"/>
</dbReference>
<dbReference type="GO" id="GO:0004129">
    <property type="term" value="F:cytochrome-c oxidase activity"/>
    <property type="evidence" value="ECO:0007669"/>
    <property type="project" value="InterPro"/>
</dbReference>
<dbReference type="Gene3D" id="1.20.120.80">
    <property type="entry name" value="Cytochrome c oxidase, subunit III, four-helix bundle"/>
    <property type="match status" value="1"/>
</dbReference>
<evidence type="ECO:0000259" key="9">
    <source>
        <dbReference type="PROSITE" id="PS50253"/>
    </source>
</evidence>
<feature type="transmembrane region" description="Helical" evidence="8">
    <location>
        <begin position="46"/>
        <end position="68"/>
    </location>
</feature>
<feature type="transmembrane region" description="Helical" evidence="8">
    <location>
        <begin position="114"/>
        <end position="134"/>
    </location>
</feature>
<dbReference type="InterPro" id="IPR013833">
    <property type="entry name" value="Cyt_c_oxidase_su3_a-hlx"/>
</dbReference>
<dbReference type="Proteomes" id="UP000229681">
    <property type="component" value="Unassembled WGS sequence"/>
</dbReference>
<evidence type="ECO:0000256" key="7">
    <source>
        <dbReference type="RuleBase" id="RU003376"/>
    </source>
</evidence>
<dbReference type="EMBL" id="PGTM01000002">
    <property type="protein sequence ID" value="PJF37420.1"/>
    <property type="molecule type" value="Genomic_DNA"/>
</dbReference>
<dbReference type="GO" id="GO:0019646">
    <property type="term" value="P:aerobic electron transport chain"/>
    <property type="evidence" value="ECO:0007669"/>
    <property type="project" value="InterPro"/>
</dbReference>
<evidence type="ECO:0000313" key="13">
    <source>
        <dbReference type="Proteomes" id="UP000229681"/>
    </source>
</evidence>
<dbReference type="InterPro" id="IPR035973">
    <property type="entry name" value="Cyt_c_oxidase_su3-like_sf"/>
</dbReference>
<dbReference type="PANTHER" id="PTHR11403">
    <property type="entry name" value="CYTOCHROME C OXIDASE SUBUNIT III"/>
    <property type="match status" value="1"/>
</dbReference>
<evidence type="ECO:0000313" key="12">
    <source>
        <dbReference type="Proteomes" id="UP000228947"/>
    </source>
</evidence>
<keyword evidence="3" id="KW-1003">Cell membrane</keyword>
<feature type="transmembrane region" description="Helical" evidence="8">
    <location>
        <begin position="154"/>
        <end position="176"/>
    </location>
</feature>
<name>A0A2M8Q040_9CHLR</name>
<dbReference type="EMBL" id="PGTL01000003">
    <property type="protein sequence ID" value="PJF43171.1"/>
    <property type="molecule type" value="Genomic_DNA"/>
</dbReference>
<feature type="domain" description="Heme-copper oxidase subunit III family profile" evidence="9">
    <location>
        <begin position="45"/>
        <end position="216"/>
    </location>
</feature>
<evidence type="ECO:0000313" key="10">
    <source>
        <dbReference type="EMBL" id="PJF37420.1"/>
    </source>
</evidence>
<dbReference type="Proteomes" id="UP000228947">
    <property type="component" value="Unassembled WGS sequence"/>
</dbReference>
<accession>A0A2M8PIP9</accession>
<comment type="subcellular location">
    <subcellularLocation>
        <location evidence="1 7">Cell membrane</location>
        <topology evidence="1 7">Multi-pass membrane protein</topology>
    </subcellularLocation>
</comment>
<evidence type="ECO:0000256" key="8">
    <source>
        <dbReference type="SAM" id="Phobius"/>
    </source>
</evidence>
<dbReference type="InterPro" id="IPR000298">
    <property type="entry name" value="Cyt_c_oxidase-like_su3"/>
</dbReference>
<sequence>MQQETTLTKVASHAPSVAEPAAEHAEHHVDHLKMASFTYNIENSKMAMWLFLASEMFLFSVLIIAYIIARYAHPEEHAQLNVPLTSINTFILLLSSFSVVWALSGVQMGNQTRLLRGLAGVIVLGSIFFLLMMYEYSELSHHGITLAHPFGMAFYALTGLHGAHVLIGLVWAIYVFNRAFNGVYTKESYWGVEFWGLYWHFVDVVWIFIFTVVYLL</sequence>
<comment type="caution">
    <text evidence="11">The sequence shown here is derived from an EMBL/GenBank/DDBJ whole genome shotgun (WGS) entry which is preliminary data.</text>
</comment>
<dbReference type="PANTHER" id="PTHR11403:SF2">
    <property type="entry name" value="CYTOCHROME BO(3) UBIQUINOL OXIDASE SUBUNIT 3"/>
    <property type="match status" value="1"/>
</dbReference>
<evidence type="ECO:0000256" key="5">
    <source>
        <dbReference type="ARBA" id="ARBA00022989"/>
    </source>
</evidence>
<keyword evidence="5 8" id="KW-1133">Transmembrane helix</keyword>
<dbReference type="GO" id="GO:0005886">
    <property type="term" value="C:plasma membrane"/>
    <property type="evidence" value="ECO:0007669"/>
    <property type="project" value="UniProtKB-SubCell"/>
</dbReference>
<evidence type="ECO:0000256" key="2">
    <source>
        <dbReference type="ARBA" id="ARBA00010581"/>
    </source>
</evidence>